<dbReference type="GO" id="GO:0016020">
    <property type="term" value="C:membrane"/>
    <property type="evidence" value="ECO:0007669"/>
    <property type="project" value="InterPro"/>
</dbReference>
<reference evidence="3" key="1">
    <citation type="submission" date="2021-01" db="EMBL/GenBank/DDBJ databases">
        <authorList>
            <person name="Kaushik A."/>
        </authorList>
    </citation>
    <scope>NUCLEOTIDE SEQUENCE</scope>
    <source>
        <strain evidence="3">Type strain: AG8-Rh-89/</strain>
    </source>
</reference>
<comment type="similarity">
    <text evidence="1">Belongs to the opioid growth factor receptor family.</text>
</comment>
<dbReference type="PANTHER" id="PTHR14015">
    <property type="entry name" value="OPIOID GROWTH FACTOR RECEPTOR OGFR ZETA-TYPE OPIOID RECEPTOR"/>
    <property type="match status" value="1"/>
</dbReference>
<gene>
    <name evidence="3" type="ORF">RDB_LOCUS28268</name>
</gene>
<dbReference type="PANTHER" id="PTHR14015:SF2">
    <property type="entry name" value="OPIOID GROWTH FACTOR RECEPTOR (OGFR) CONSERVED DOMAIN-CONTAINING PROTEIN"/>
    <property type="match status" value="1"/>
</dbReference>
<dbReference type="InterPro" id="IPR006757">
    <property type="entry name" value="OGF_rcpt"/>
</dbReference>
<dbReference type="EMBL" id="CAJMWZ010001686">
    <property type="protein sequence ID" value="CAE6440186.1"/>
    <property type="molecule type" value="Genomic_DNA"/>
</dbReference>
<dbReference type="Pfam" id="PF04664">
    <property type="entry name" value="OGFr_N"/>
    <property type="match status" value="1"/>
</dbReference>
<evidence type="ECO:0000256" key="1">
    <source>
        <dbReference type="ARBA" id="ARBA00010365"/>
    </source>
</evidence>
<evidence type="ECO:0000313" key="3">
    <source>
        <dbReference type="EMBL" id="CAE6440186.1"/>
    </source>
</evidence>
<feature type="domain" description="Opioid growth factor receptor (OGFr) conserved" evidence="2">
    <location>
        <begin position="29"/>
        <end position="225"/>
    </location>
</feature>
<evidence type="ECO:0000313" key="4">
    <source>
        <dbReference type="Proteomes" id="UP000663850"/>
    </source>
</evidence>
<organism evidence="3 4">
    <name type="scientific">Rhizoctonia solani</name>
    <dbReference type="NCBI Taxonomy" id="456999"/>
    <lineage>
        <taxon>Eukaryota</taxon>
        <taxon>Fungi</taxon>
        <taxon>Dikarya</taxon>
        <taxon>Basidiomycota</taxon>
        <taxon>Agaricomycotina</taxon>
        <taxon>Agaricomycetes</taxon>
        <taxon>Cantharellales</taxon>
        <taxon>Ceratobasidiaceae</taxon>
        <taxon>Rhizoctonia</taxon>
    </lineage>
</organism>
<protein>
    <recommendedName>
        <fullName evidence="2">Opioid growth factor receptor (OGFr) conserved domain-containing protein</fullName>
    </recommendedName>
</protein>
<name>A0A8H3ARQ9_9AGAM</name>
<proteinExistence type="inferred from homology"/>
<dbReference type="AlphaFoldDB" id="A0A8H3ARQ9"/>
<comment type="caution">
    <text evidence="3">The sequence shown here is derived from an EMBL/GenBank/DDBJ whole genome shotgun (WGS) entry which is preliminary data.</text>
</comment>
<dbReference type="Proteomes" id="UP000663850">
    <property type="component" value="Unassembled WGS sequence"/>
</dbReference>
<dbReference type="InterPro" id="IPR039574">
    <property type="entry name" value="OGFr"/>
</dbReference>
<sequence length="251" mass="29643">MSRFSSIPYDVQEFLDGYPNNDHIDAADQRQLNLKFYSNEFKCRPDGLLVEELLEKWQGKYNELERRHGFIQWLFPIPEQGVNMFANPLTTDEIEEITSSPVLLARVRRAYELMLDFYGMRLLDTESGLVGRKEERWEERYRNLASSSHNNLRITRILKCLSILSYPHYAAPFVLHVLNEQSEHGLLNAPMLQNSLDRWWANCNMNDQERETIRGIISRVRDKTDKWTFNRATYEQMIYARETEGTLTLPS</sequence>
<accession>A0A8H3ARQ9</accession>
<dbReference type="GO" id="GO:0140625">
    <property type="term" value="F:opioid growth factor receptor activity"/>
    <property type="evidence" value="ECO:0007669"/>
    <property type="project" value="InterPro"/>
</dbReference>
<evidence type="ECO:0000259" key="2">
    <source>
        <dbReference type="Pfam" id="PF04664"/>
    </source>
</evidence>